<dbReference type="GeneID" id="109955567"/>
<accession>A0A3Q3IB15</accession>
<dbReference type="Proteomes" id="UP000261600">
    <property type="component" value="Unplaced"/>
</dbReference>
<dbReference type="RefSeq" id="XP_020447504.1">
    <property type="nucleotide sequence ID" value="XM_020591848.1"/>
</dbReference>
<feature type="region of interest" description="Disordered" evidence="2">
    <location>
        <begin position="1"/>
        <end position="28"/>
    </location>
</feature>
<dbReference type="RefSeq" id="XP_020447503.1">
    <property type="nucleotide sequence ID" value="XM_020591847.1"/>
</dbReference>
<protein>
    <recommendedName>
        <fullName evidence="5">Sperm-associated antigen 5</fullName>
    </recommendedName>
</protein>
<evidence type="ECO:0000256" key="1">
    <source>
        <dbReference type="SAM" id="Coils"/>
    </source>
</evidence>
<evidence type="ECO:0000313" key="4">
    <source>
        <dbReference type="Proteomes" id="UP000261600"/>
    </source>
</evidence>
<feature type="region of interest" description="Disordered" evidence="2">
    <location>
        <begin position="1317"/>
        <end position="1336"/>
    </location>
</feature>
<dbReference type="CTD" id="10615"/>
<dbReference type="InterPro" id="IPR028728">
    <property type="entry name" value="Astrin"/>
</dbReference>
<evidence type="ECO:0008006" key="5">
    <source>
        <dbReference type="Google" id="ProtNLM"/>
    </source>
</evidence>
<feature type="compositionally biased region" description="Polar residues" evidence="2">
    <location>
        <begin position="435"/>
        <end position="449"/>
    </location>
</feature>
<evidence type="ECO:0000256" key="2">
    <source>
        <dbReference type="SAM" id="MobiDB-lite"/>
    </source>
</evidence>
<dbReference type="Ensembl" id="ENSMALT00000000733.1">
    <property type="protein sequence ID" value="ENSMALP00000000696.1"/>
    <property type="gene ID" value="ENSMALG00000000562.1"/>
</dbReference>
<feature type="coiled-coil region" evidence="1">
    <location>
        <begin position="1107"/>
        <end position="1242"/>
    </location>
</feature>
<evidence type="ECO:0000313" key="3">
    <source>
        <dbReference type="Ensembl" id="ENSMALP00000000733.1"/>
    </source>
</evidence>
<organism evidence="3 4">
    <name type="scientific">Monopterus albus</name>
    <name type="common">Swamp eel</name>
    <dbReference type="NCBI Taxonomy" id="43700"/>
    <lineage>
        <taxon>Eukaryota</taxon>
        <taxon>Metazoa</taxon>
        <taxon>Chordata</taxon>
        <taxon>Craniata</taxon>
        <taxon>Vertebrata</taxon>
        <taxon>Euteleostomi</taxon>
        <taxon>Actinopterygii</taxon>
        <taxon>Neopterygii</taxon>
        <taxon>Teleostei</taxon>
        <taxon>Neoteleostei</taxon>
        <taxon>Acanthomorphata</taxon>
        <taxon>Anabantaria</taxon>
        <taxon>Synbranchiformes</taxon>
        <taxon>Synbranchidae</taxon>
        <taxon>Monopterus</taxon>
    </lineage>
</organism>
<dbReference type="PANTHER" id="PTHR15347">
    <property type="entry name" value="SPERM-ASSOCIATED ANTIGEN 5"/>
    <property type="match status" value="1"/>
</dbReference>
<dbReference type="OrthoDB" id="5972338at2759"/>
<dbReference type="PANTHER" id="PTHR15347:SF1">
    <property type="entry name" value="SPERM-ASSOCIATED ANTIGEN 5"/>
    <property type="match status" value="1"/>
</dbReference>
<feature type="compositionally biased region" description="Polar residues" evidence="2">
    <location>
        <begin position="245"/>
        <end position="258"/>
    </location>
</feature>
<dbReference type="STRING" id="43700.ENSMALP00000000696"/>
<dbReference type="GO" id="GO:0051301">
    <property type="term" value="P:cell division"/>
    <property type="evidence" value="ECO:0007669"/>
    <property type="project" value="InterPro"/>
</dbReference>
<feature type="coiled-coil region" evidence="1">
    <location>
        <begin position="1455"/>
        <end position="1580"/>
    </location>
</feature>
<feature type="region of interest" description="Disordered" evidence="2">
    <location>
        <begin position="427"/>
        <end position="449"/>
    </location>
</feature>
<dbReference type="KEGG" id="malb:109955567"/>
<keyword evidence="1" id="KW-0175">Coiled coil</keyword>
<proteinExistence type="predicted"/>
<feature type="compositionally biased region" description="Polar residues" evidence="2">
    <location>
        <begin position="278"/>
        <end position="291"/>
    </location>
</feature>
<reference evidence="3" key="1">
    <citation type="submission" date="2025-05" db="UniProtKB">
        <authorList>
            <consortium name="Ensembl"/>
        </authorList>
    </citation>
    <scope>IDENTIFICATION</scope>
</reference>
<feature type="compositionally biased region" description="Basic and acidic residues" evidence="2">
    <location>
        <begin position="259"/>
        <end position="272"/>
    </location>
</feature>
<feature type="region of interest" description="Disordered" evidence="2">
    <location>
        <begin position="245"/>
        <end position="291"/>
    </location>
</feature>
<keyword evidence="4" id="KW-1185">Reference proteome</keyword>
<dbReference type="GO" id="GO:0051988">
    <property type="term" value="P:regulation of attachment of spindle microtubules to kinetochore"/>
    <property type="evidence" value="ECO:0007669"/>
    <property type="project" value="InterPro"/>
</dbReference>
<sequence>MSSKKSGFSGEGLPSSRYGERTPLRSLENEMLNLSTSSSRLKSKSLSSTDVEMTKGNVCCDSEPHLNSYPFTEFITNDMTTAETACGLGDVTLKSFICAGGEVEISASSVCAEESIVLPKDQTVQNMCETEDAVTSDNMVMHSCSDHVEHPYFNPDMKDASSVDQLIGATYFSKDPSTTLGSGYLADKCVTQDSGENGSEKPANGLSDLTFKSFNCTGGEIEISDGTRLADETVPLPANHILTSTESNSYDVDPSNLTGDHEVQNGSDHLDHPYCNIESYSSAPNGNSSTSQEQLLCSIEAMDEAKQASFVVADSHIGRQEAVTFGSFNRAGDEIKNPMMKKASPLPQDQSVICQPLENNTVHTSVTQEHIQDDYVQLNCHMGVKLVDSHPSAFSTVSLSNTSLKALNNEFVKCQVQETLKHPIHSEDSALPSVPQETVSSDSSQPVALAGTPTSVEVQQHYLELVPRDFSSSESSKTKDSALGSSGDRPVLCNFAEKLCAENLTDAFKVLSECPSVASALQVGLLTPVMRRISLATLKTPRVPNVDQFFDDSALEGEKSLMAPLNFDPAGLWAEPLDSPLSCPLFNSTAIGHKPQFGPVTEQVEGESGKPCAVSLSEVEKPALDTPLIPDGSLQQQLRQMAEFLILASGKMGLTASSAPVPLPPAIMVSSAQATPVESHSVCVGTTTLKLKDHSVNTSGIFQRKRDFCVVDSCTLTDPLLWNVPPGSLECLPRLELEQRLRSSMIMVEALVQQLAAARAHGYPSMGPAPSDLREKLVQTDHTELSQTTIYRNLYMEAMSRISELELDGSSLQNLIHCMQNMRGTMTSVSSDMDAALSNMKQIGDIVREDHQSLVSHHSQMKCLFEKTKAIQTRMMQKVKDALHQRNDMRMQMEGAFTDKEAALSAMEKLRTHCSTEISKLEKCVGSQQELLAVLNQVYPQQVALNQANSETLNSASDLLSQTIEEQSSLMKELCTARGFLQKTVPMLLKLNERAAAALRERAEHISARDQAVEESEQTKEELNQANLDLQTAREQIGDLNLQVTILTSEMGVLRKKLTEREEERGQLERKVTELSATVSSTLASYAFLEQAFAAETTKLQQSWKDIQQAKDRVNVLEMSLGQSEQRVCELSQALLQSEEQLSQLQTLSQTQRREIQQLQDVCAQLSGVREMNEFLQMENELAREQVAESECLLRANLQGLRERNIQCEDLKGELSQLQLENKGLQEQLETTRSRAGAAQLELREKLVEAGTDITLLHHRLRGLTDELHAALNVQKRETLKDKECQPVHTLEYCQPSSSFVDSIVVALTAEKEEVIKPETPPDPVHSGAPEPHREPLFSETSAFTRITAVTPKKNLDTTFEPEEDERSSVVKLLADLGSTVTELVSALKMVLQRKDAQLEELSNTICGLQGEQQTAKSKHEAEVFELKHQLHHLNSLAEKGNQALQQKALDDKIVTELTAEIQEARELLNKHKTDNNELRKEAVELHRSLQQLKVESQCLREELKKAGGQSAKPAHFMEEKIQLLTEVERLKVGLQEAEQARVKLLERAKRHQMIHQTNQQKSENELQMLNNMINKVRETLLSLPEVVENCEQLQQLVNYIG</sequence>
<name>A0A3Q3IB15_MONAL</name>
<dbReference type="Ensembl" id="ENSMALT00000000770.1">
    <property type="protein sequence ID" value="ENSMALP00000000733.1"/>
    <property type="gene ID" value="ENSMALG00000000562.1"/>
</dbReference>
<feature type="coiled-coil region" evidence="1">
    <location>
        <begin position="1009"/>
        <end position="1078"/>
    </location>
</feature>